<sequence length="343" mass="39120">MAYLFYQHICDSQETMKARWQYFINTSLCILSFAVIHSCFPCSHCRQSQCVPGKGVQYGNELPDKTSEFSSSPQIIPLKRKNLREISGIAASLQNKNMLYLNQDNAHPNCIYLTNTTGQDLGRLIICNSLNRDWEDIAVGPGPLPDHTYIYVADIGDNNEWHCNIRIYRFQEPDLSTAAFPVRKSIKSAETITLHYPDKPHNAETILLDPLTRDLYIVTKEDTCSRIYVASFPQSTHKKIVLEPVITLPFHLVTGGNISISGLEIFLRSEEYYWYYKRAVGETVAAALGRPPQQITPVTREPQGEAICFATDQQGYFTCSEVKRKQQPVIYFYERASLSKKDR</sequence>
<comment type="caution">
    <text evidence="1">The sequence shown here is derived from an EMBL/GenBank/DDBJ whole genome shotgun (WGS) entry which is preliminary data.</text>
</comment>
<evidence type="ECO:0000313" key="1">
    <source>
        <dbReference type="EMBL" id="OQP42990.1"/>
    </source>
</evidence>
<dbReference type="EMBL" id="LVXG01000056">
    <property type="protein sequence ID" value="OQP42990.1"/>
    <property type="molecule type" value="Genomic_DNA"/>
</dbReference>
<evidence type="ECO:0008006" key="3">
    <source>
        <dbReference type="Google" id="ProtNLM"/>
    </source>
</evidence>
<gene>
    <name evidence="1" type="ORF">A4H97_12645</name>
</gene>
<proteinExistence type="predicted"/>
<evidence type="ECO:0000313" key="2">
    <source>
        <dbReference type="Proteomes" id="UP000192610"/>
    </source>
</evidence>
<organism evidence="1 2">
    <name type="scientific">Niastella yeongjuensis</name>
    <dbReference type="NCBI Taxonomy" id="354355"/>
    <lineage>
        <taxon>Bacteria</taxon>
        <taxon>Pseudomonadati</taxon>
        <taxon>Bacteroidota</taxon>
        <taxon>Chitinophagia</taxon>
        <taxon>Chitinophagales</taxon>
        <taxon>Chitinophagaceae</taxon>
        <taxon>Niastella</taxon>
    </lineage>
</organism>
<protein>
    <recommendedName>
        <fullName evidence="3">PE-PGRS family protein</fullName>
    </recommendedName>
</protein>
<accession>A0A1V9EA51</accession>
<keyword evidence="2" id="KW-1185">Reference proteome</keyword>
<reference evidence="2" key="1">
    <citation type="submission" date="2016-04" db="EMBL/GenBank/DDBJ databases">
        <authorList>
            <person name="Chen L."/>
            <person name="Zhuang W."/>
            <person name="Wang G."/>
        </authorList>
    </citation>
    <scope>NUCLEOTIDE SEQUENCE [LARGE SCALE GENOMIC DNA]</scope>
    <source>
        <strain evidence="2">17621</strain>
    </source>
</reference>
<dbReference type="RefSeq" id="WP_081203402.1">
    <property type="nucleotide sequence ID" value="NZ_LVXG01000056.1"/>
</dbReference>
<dbReference type="Proteomes" id="UP000192610">
    <property type="component" value="Unassembled WGS sequence"/>
</dbReference>
<dbReference type="SUPFAM" id="SSF63825">
    <property type="entry name" value="YWTD domain"/>
    <property type="match status" value="1"/>
</dbReference>
<dbReference type="STRING" id="354355.SAMN05660816_03197"/>
<dbReference type="AlphaFoldDB" id="A0A1V9EA51"/>
<name>A0A1V9EA51_9BACT</name>